<dbReference type="SUPFAM" id="SSF56645">
    <property type="entry name" value="Acyl-CoA dehydrogenase NM domain-like"/>
    <property type="match status" value="1"/>
</dbReference>
<feature type="domain" description="Acyl-CoA dehydrogenase/oxidase C-terminal" evidence="7">
    <location>
        <begin position="228"/>
        <end position="375"/>
    </location>
</feature>
<organism evidence="10 11">
    <name type="scientific">Syntrophomonas wolfei subsp. wolfei (strain DSM 2245B / Goettingen)</name>
    <dbReference type="NCBI Taxonomy" id="335541"/>
    <lineage>
        <taxon>Bacteria</taxon>
        <taxon>Bacillati</taxon>
        <taxon>Bacillota</taxon>
        <taxon>Clostridia</taxon>
        <taxon>Eubacteriales</taxon>
        <taxon>Syntrophomonadaceae</taxon>
        <taxon>Syntrophomonas</taxon>
    </lineage>
</organism>
<dbReference type="SUPFAM" id="SSF47203">
    <property type="entry name" value="Acyl-CoA dehydrogenase C-terminal domain-like"/>
    <property type="match status" value="1"/>
</dbReference>
<dbReference type="InterPro" id="IPR037069">
    <property type="entry name" value="AcylCoA_DH/ox_N_sf"/>
</dbReference>
<keyword evidence="11" id="KW-1185">Reference proteome</keyword>
<dbReference type="PROSITE" id="PS00073">
    <property type="entry name" value="ACYL_COA_DH_2"/>
    <property type="match status" value="1"/>
</dbReference>
<evidence type="ECO:0000256" key="2">
    <source>
        <dbReference type="ARBA" id="ARBA00009347"/>
    </source>
</evidence>
<dbReference type="PANTHER" id="PTHR43884">
    <property type="entry name" value="ACYL-COA DEHYDROGENASE"/>
    <property type="match status" value="1"/>
</dbReference>
<keyword evidence="4 6" id="KW-0274">FAD</keyword>
<dbReference type="Gene3D" id="1.20.140.10">
    <property type="entry name" value="Butyryl-CoA Dehydrogenase, subunit A, domain 3"/>
    <property type="match status" value="1"/>
</dbReference>
<evidence type="ECO:0000256" key="6">
    <source>
        <dbReference type="RuleBase" id="RU362125"/>
    </source>
</evidence>
<dbReference type="STRING" id="335541.Swol_0788"/>
<dbReference type="OrthoDB" id="9802447at2"/>
<dbReference type="PIRSF" id="PIRSF016578">
    <property type="entry name" value="HsaA"/>
    <property type="match status" value="1"/>
</dbReference>
<dbReference type="InterPro" id="IPR006091">
    <property type="entry name" value="Acyl-CoA_Oxase/DH_mid-dom"/>
</dbReference>
<dbReference type="InterPro" id="IPR009075">
    <property type="entry name" value="AcylCo_DH/oxidase_C"/>
</dbReference>
<dbReference type="KEGG" id="swo:Swol_0788"/>
<evidence type="ECO:0000256" key="3">
    <source>
        <dbReference type="ARBA" id="ARBA00022630"/>
    </source>
</evidence>
<evidence type="ECO:0000256" key="5">
    <source>
        <dbReference type="ARBA" id="ARBA00023002"/>
    </source>
</evidence>
<evidence type="ECO:0000259" key="8">
    <source>
        <dbReference type="Pfam" id="PF02770"/>
    </source>
</evidence>
<evidence type="ECO:0000256" key="4">
    <source>
        <dbReference type="ARBA" id="ARBA00022827"/>
    </source>
</evidence>
<dbReference type="eggNOG" id="COG1960">
    <property type="taxonomic scope" value="Bacteria"/>
</dbReference>
<dbReference type="GO" id="GO:0050660">
    <property type="term" value="F:flavin adenine dinucleotide binding"/>
    <property type="evidence" value="ECO:0007669"/>
    <property type="project" value="InterPro"/>
</dbReference>
<evidence type="ECO:0000259" key="7">
    <source>
        <dbReference type="Pfam" id="PF00441"/>
    </source>
</evidence>
<dbReference type="Gene3D" id="2.40.110.10">
    <property type="entry name" value="Butyryl-CoA Dehydrogenase, subunit A, domain 2"/>
    <property type="match status" value="1"/>
</dbReference>
<dbReference type="PANTHER" id="PTHR43884:SF12">
    <property type="entry name" value="ISOVALERYL-COA DEHYDROGENASE, MITOCHONDRIAL-RELATED"/>
    <property type="match status" value="1"/>
</dbReference>
<dbReference type="AlphaFoldDB" id="Q0AYU5"/>
<evidence type="ECO:0000256" key="1">
    <source>
        <dbReference type="ARBA" id="ARBA00001974"/>
    </source>
</evidence>
<dbReference type="EMBL" id="CP000448">
    <property type="protein sequence ID" value="ABI68109.1"/>
    <property type="molecule type" value="Genomic_DNA"/>
</dbReference>
<comment type="cofactor">
    <cofactor evidence="1 6">
        <name>FAD</name>
        <dbReference type="ChEBI" id="CHEBI:57692"/>
    </cofactor>
</comment>
<comment type="similarity">
    <text evidence="2 6">Belongs to the acyl-CoA dehydrogenase family.</text>
</comment>
<proteinExistence type="inferred from homology"/>
<dbReference type="InterPro" id="IPR046373">
    <property type="entry name" value="Acyl-CoA_Oxase/DH_mid-dom_sf"/>
</dbReference>
<feature type="domain" description="Acyl-CoA dehydrogenase/oxidase N-terminal" evidence="9">
    <location>
        <begin position="6"/>
        <end position="118"/>
    </location>
</feature>
<dbReference type="Proteomes" id="UP000001968">
    <property type="component" value="Chromosome"/>
</dbReference>
<accession>Q0AYU5</accession>
<keyword evidence="5 6" id="KW-0560">Oxidoreductase</keyword>
<dbReference type="GO" id="GO:0016937">
    <property type="term" value="F:short-chain fatty acyl-CoA dehydrogenase activity"/>
    <property type="evidence" value="ECO:0007669"/>
    <property type="project" value="UniProtKB-EC"/>
</dbReference>
<dbReference type="PROSITE" id="PS00072">
    <property type="entry name" value="ACYL_COA_DH_1"/>
    <property type="match status" value="1"/>
</dbReference>
<dbReference type="FunFam" id="1.10.540.10:FF:000002">
    <property type="entry name" value="Acyl-CoA dehydrogenase FadE19"/>
    <property type="match status" value="1"/>
</dbReference>
<reference evidence="11" key="1">
    <citation type="journal article" date="2010" name="Environ. Microbiol.">
        <title>The genome of Syntrophomonas wolfei: new insights into syntrophic metabolism and biohydrogen production.</title>
        <authorList>
            <person name="Sieber J.R."/>
            <person name="Sims D.R."/>
            <person name="Han C."/>
            <person name="Kim E."/>
            <person name="Lykidis A."/>
            <person name="Lapidus A.L."/>
            <person name="McDonnald E."/>
            <person name="Rohlin L."/>
            <person name="Culley D.E."/>
            <person name="Gunsalus R."/>
            <person name="McInerney M.J."/>
        </authorList>
    </citation>
    <scope>NUCLEOTIDE SEQUENCE [LARGE SCALE GENOMIC DNA]</scope>
    <source>
        <strain evidence="11">DSM 2245B / Goettingen</strain>
    </source>
</reference>
<dbReference type="InterPro" id="IPR013786">
    <property type="entry name" value="AcylCoA_DH/ox_N"/>
</dbReference>
<evidence type="ECO:0000313" key="11">
    <source>
        <dbReference type="Proteomes" id="UP000001968"/>
    </source>
</evidence>
<sequence length="380" mass="41197">MDFRLNEEQEMMKKMAHDFAVNEIAPYASEWDNNHIYPEDCIKKMHEVGLMTIGVPAEYGGAGLDHTAQNIVAEEICWGDAGVGTVMVASTLLASDPVLVAANHEQKKEFYGRLLDGELAAFCLTEPGAGSDAGGIATRCVKSGDEYILNGSKQFISNGGTAGVYTVLATLDKKMGTKGMCAFIVDRNTPGITVGKTEDKLGIRTSNTTEVIFEDVRVPAKNLLGTEGQGFYIIMKTLDLSRASIAAMATGVSQACLDASLEYSKLRTQFGKPICSFQAIQFKLADMAMRIEASRLLYLEASSLQDMNVPRFSKAASLAKAYAGDTAVFCATEAVQVFGGYGYTKDYPVEKYYRDAKIFQIYEGTGEVQRLVIAGDLLRG</sequence>
<dbReference type="InterPro" id="IPR009100">
    <property type="entry name" value="AcylCoA_DH/oxidase_NM_dom_sf"/>
</dbReference>
<dbReference type="Gene3D" id="1.10.540.10">
    <property type="entry name" value="Acyl-CoA dehydrogenase/oxidase, N-terminal domain"/>
    <property type="match status" value="1"/>
</dbReference>
<dbReference type="InterPro" id="IPR006089">
    <property type="entry name" value="Acyl-CoA_DH_CS"/>
</dbReference>
<dbReference type="RefSeq" id="WP_011640214.1">
    <property type="nucleotide sequence ID" value="NC_008346.1"/>
</dbReference>
<dbReference type="Pfam" id="PF00441">
    <property type="entry name" value="Acyl-CoA_dh_1"/>
    <property type="match status" value="1"/>
</dbReference>
<dbReference type="Pfam" id="PF02771">
    <property type="entry name" value="Acyl-CoA_dh_N"/>
    <property type="match status" value="1"/>
</dbReference>
<dbReference type="FunFam" id="1.20.140.10:FF:000004">
    <property type="entry name" value="Acyl-CoA dehydrogenase FadE25"/>
    <property type="match status" value="1"/>
</dbReference>
<dbReference type="FunFam" id="2.40.110.10:FF:000001">
    <property type="entry name" value="Acyl-CoA dehydrogenase, mitochondrial"/>
    <property type="match status" value="1"/>
</dbReference>
<dbReference type="HOGENOM" id="CLU_018204_0_2_9"/>
<protein>
    <submittedName>
        <fullName evidence="10">Butyryl-CoA dehydrogenase</fullName>
        <ecNumber evidence="10">1.3.8.1</ecNumber>
    </submittedName>
</protein>
<keyword evidence="3 6" id="KW-0285">Flavoprotein</keyword>
<dbReference type="Pfam" id="PF02770">
    <property type="entry name" value="Acyl-CoA_dh_M"/>
    <property type="match status" value="1"/>
</dbReference>
<gene>
    <name evidence="10" type="ordered locus">Swol_0788</name>
</gene>
<name>Q0AYU5_SYNWW</name>
<dbReference type="InterPro" id="IPR036250">
    <property type="entry name" value="AcylCo_DH-like_C"/>
</dbReference>
<evidence type="ECO:0000313" key="10">
    <source>
        <dbReference type="EMBL" id="ABI68109.1"/>
    </source>
</evidence>
<evidence type="ECO:0000259" key="9">
    <source>
        <dbReference type="Pfam" id="PF02771"/>
    </source>
</evidence>
<feature type="domain" description="Acyl-CoA oxidase/dehydrogenase middle" evidence="8">
    <location>
        <begin position="121"/>
        <end position="216"/>
    </location>
</feature>
<dbReference type="EC" id="1.3.8.1" evidence="10"/>